<dbReference type="KEGG" id="salm:D0Y50_00165"/>
<dbReference type="AlphaFoldDB" id="A0A346NHB2"/>
<dbReference type="EMBL" id="CP031769">
    <property type="protein sequence ID" value="AXR04919.1"/>
    <property type="molecule type" value="Genomic_DNA"/>
</dbReference>
<gene>
    <name evidence="1" type="ORF">D0Y50_00165</name>
</gene>
<evidence type="ECO:0000313" key="1">
    <source>
        <dbReference type="EMBL" id="AXR04919.1"/>
    </source>
</evidence>
<proteinExistence type="predicted"/>
<evidence type="ECO:0000313" key="2">
    <source>
        <dbReference type="Proteomes" id="UP000262073"/>
    </source>
</evidence>
<evidence type="ECO:0008006" key="3">
    <source>
        <dbReference type="Google" id="ProtNLM"/>
    </source>
</evidence>
<dbReference type="RefSeq" id="WP_117314886.1">
    <property type="nucleotide sequence ID" value="NZ_CP031769.1"/>
</dbReference>
<organism evidence="1 2">
    <name type="scientific">Salinimonas sediminis</name>
    <dbReference type="NCBI Taxonomy" id="2303538"/>
    <lineage>
        <taxon>Bacteria</taxon>
        <taxon>Pseudomonadati</taxon>
        <taxon>Pseudomonadota</taxon>
        <taxon>Gammaproteobacteria</taxon>
        <taxon>Alteromonadales</taxon>
        <taxon>Alteromonadaceae</taxon>
        <taxon>Alteromonas/Salinimonas group</taxon>
        <taxon>Salinimonas</taxon>
    </lineage>
</organism>
<reference evidence="1 2" key="1">
    <citation type="submission" date="2018-08" db="EMBL/GenBank/DDBJ databases">
        <title>Salinimonas sediminis sp. nov., a piezophilic bacterium isolated from a deep-sea sediment sample from the New Britain Trench.</title>
        <authorList>
            <person name="Cao J."/>
        </authorList>
    </citation>
    <scope>NUCLEOTIDE SEQUENCE [LARGE SCALE GENOMIC DNA]</scope>
    <source>
        <strain evidence="1 2">N102</strain>
    </source>
</reference>
<keyword evidence="2" id="KW-1185">Reference proteome</keyword>
<protein>
    <recommendedName>
        <fullName evidence="3">Abortive infection protein-like C-terminal domain-containing protein</fullName>
    </recommendedName>
</protein>
<dbReference type="OrthoDB" id="6689311at2"/>
<dbReference type="Proteomes" id="UP000262073">
    <property type="component" value="Chromosome"/>
</dbReference>
<accession>A0A346NHB2</accession>
<sequence>MEKTRVFLKANKDSFESYGYFDDHDIYYEVIEQKITSDNSIEACKALIEGVCKTILTQMDARNPKTRRRFLDHDLKAVDSTFQKMKGKTGEDFQPLFKSAVTVLSAHVATLEKEIILDVGNAFCKSLGRLRNTRGDISHGQTSPKIVKSSIELEKIVVSLTDVIVIFLLEALSIADFDSPHEEYSFADLVNEAFLLKDSEQLEDIDEEEQLLRDFNDDLDWSNPLPGKARYSLALFNQYPEDYEVQFRDYCDQLQNENAEAKPESTT</sequence>
<name>A0A346NHB2_9ALTE</name>